<dbReference type="InterPro" id="IPR016064">
    <property type="entry name" value="NAD/diacylglycerol_kinase_sf"/>
</dbReference>
<proteinExistence type="predicted"/>
<gene>
    <name evidence="2" type="ORF">ARMGADRAFT_1035955</name>
</gene>
<dbReference type="SUPFAM" id="SSF111331">
    <property type="entry name" value="NAD kinase/diacylglycerol kinase-like"/>
    <property type="match status" value="1"/>
</dbReference>
<reference evidence="3" key="1">
    <citation type="journal article" date="2017" name="Nat. Ecol. Evol.">
        <title>Genome expansion and lineage-specific genetic innovations in the forest pathogenic fungi Armillaria.</title>
        <authorList>
            <person name="Sipos G."/>
            <person name="Prasanna A.N."/>
            <person name="Walter M.C."/>
            <person name="O'Connor E."/>
            <person name="Balint B."/>
            <person name="Krizsan K."/>
            <person name="Kiss B."/>
            <person name="Hess J."/>
            <person name="Varga T."/>
            <person name="Slot J."/>
            <person name="Riley R."/>
            <person name="Boka B."/>
            <person name="Rigling D."/>
            <person name="Barry K."/>
            <person name="Lee J."/>
            <person name="Mihaltcheva S."/>
            <person name="LaButti K."/>
            <person name="Lipzen A."/>
            <person name="Waldron R."/>
            <person name="Moloney N.M."/>
            <person name="Sperisen C."/>
            <person name="Kredics L."/>
            <person name="Vagvoelgyi C."/>
            <person name="Patrignani A."/>
            <person name="Fitzpatrick D."/>
            <person name="Nagy I."/>
            <person name="Doyle S."/>
            <person name="Anderson J.B."/>
            <person name="Grigoriev I.V."/>
            <person name="Gueldener U."/>
            <person name="Muensterkoetter M."/>
            <person name="Nagy L.G."/>
        </authorList>
    </citation>
    <scope>NUCLEOTIDE SEQUENCE [LARGE SCALE GENOMIC DNA]</scope>
    <source>
        <strain evidence="3">Ar21-2</strain>
    </source>
</reference>
<keyword evidence="1" id="KW-1133">Transmembrane helix</keyword>
<keyword evidence="1" id="KW-0812">Transmembrane</keyword>
<organism evidence="2 3">
    <name type="scientific">Armillaria gallica</name>
    <name type="common">Bulbous honey fungus</name>
    <name type="synonym">Armillaria bulbosa</name>
    <dbReference type="NCBI Taxonomy" id="47427"/>
    <lineage>
        <taxon>Eukaryota</taxon>
        <taxon>Fungi</taxon>
        <taxon>Dikarya</taxon>
        <taxon>Basidiomycota</taxon>
        <taxon>Agaricomycotina</taxon>
        <taxon>Agaricomycetes</taxon>
        <taxon>Agaricomycetidae</taxon>
        <taxon>Agaricales</taxon>
        <taxon>Marasmiineae</taxon>
        <taxon>Physalacriaceae</taxon>
        <taxon>Armillaria</taxon>
    </lineage>
</organism>
<protein>
    <submittedName>
        <fullName evidence="2">Uncharacterized protein</fullName>
    </submittedName>
</protein>
<name>A0A2H3CSF7_ARMGA</name>
<accession>A0A2H3CSF7</accession>
<keyword evidence="1" id="KW-0472">Membrane</keyword>
<evidence type="ECO:0000256" key="1">
    <source>
        <dbReference type="SAM" id="Phobius"/>
    </source>
</evidence>
<dbReference type="InterPro" id="IPR017438">
    <property type="entry name" value="ATP-NAD_kinase_N"/>
</dbReference>
<dbReference type="OrthoDB" id="24581at2759"/>
<dbReference type="EMBL" id="KZ293687">
    <property type="protein sequence ID" value="PBK85975.1"/>
    <property type="molecule type" value="Genomic_DNA"/>
</dbReference>
<evidence type="ECO:0000313" key="2">
    <source>
        <dbReference type="EMBL" id="PBK85975.1"/>
    </source>
</evidence>
<dbReference type="InParanoid" id="A0A2H3CSF7"/>
<evidence type="ECO:0000313" key="3">
    <source>
        <dbReference type="Proteomes" id="UP000217790"/>
    </source>
</evidence>
<feature type="transmembrane region" description="Helical" evidence="1">
    <location>
        <begin position="27"/>
        <end position="51"/>
    </location>
</feature>
<keyword evidence="3" id="KW-1185">Reference proteome</keyword>
<sequence>MPGRLYVRDGTILRASSLFSAGVVPPVVSFLMGSLGFLLPFPVAVLTGLLLDDARITLAFRVLEYLAHDVWMSNPDGRVAELLAEIKHVFLYCDVLLEATISSNMSLFDSLQSTRVISPA</sequence>
<dbReference type="AlphaFoldDB" id="A0A2H3CSF7"/>
<dbReference type="Proteomes" id="UP000217790">
    <property type="component" value="Unassembled WGS sequence"/>
</dbReference>
<dbReference type="Gene3D" id="3.40.50.10330">
    <property type="entry name" value="Probable inorganic polyphosphate/atp-NAD kinase, domain 1"/>
    <property type="match status" value="1"/>
</dbReference>